<organism evidence="3 4">
    <name type="scientific">Artemisia annua</name>
    <name type="common">Sweet wormwood</name>
    <dbReference type="NCBI Taxonomy" id="35608"/>
    <lineage>
        <taxon>Eukaryota</taxon>
        <taxon>Viridiplantae</taxon>
        <taxon>Streptophyta</taxon>
        <taxon>Embryophyta</taxon>
        <taxon>Tracheophyta</taxon>
        <taxon>Spermatophyta</taxon>
        <taxon>Magnoliopsida</taxon>
        <taxon>eudicotyledons</taxon>
        <taxon>Gunneridae</taxon>
        <taxon>Pentapetalae</taxon>
        <taxon>asterids</taxon>
        <taxon>campanulids</taxon>
        <taxon>Asterales</taxon>
        <taxon>Asteraceae</taxon>
        <taxon>Asteroideae</taxon>
        <taxon>Anthemideae</taxon>
        <taxon>Artemisiinae</taxon>
        <taxon>Artemisia</taxon>
    </lineage>
</organism>
<evidence type="ECO:0000313" key="3">
    <source>
        <dbReference type="EMBL" id="PWA94888.1"/>
    </source>
</evidence>
<evidence type="ECO:0000313" key="4">
    <source>
        <dbReference type="Proteomes" id="UP000245207"/>
    </source>
</evidence>
<dbReference type="PANTHER" id="PTHR33223">
    <property type="entry name" value="CCHC-TYPE DOMAIN-CONTAINING PROTEIN"/>
    <property type="match status" value="1"/>
</dbReference>
<feature type="compositionally biased region" description="Basic and acidic residues" evidence="1">
    <location>
        <begin position="666"/>
        <end position="682"/>
    </location>
</feature>
<feature type="region of interest" description="Disordered" evidence="1">
    <location>
        <begin position="649"/>
        <end position="682"/>
    </location>
</feature>
<dbReference type="InterPro" id="IPR005162">
    <property type="entry name" value="Retrotrans_gag_dom"/>
</dbReference>
<name>A0A2U1QA54_ARTAN</name>
<keyword evidence="3" id="KW-0695">RNA-directed DNA polymerase</keyword>
<dbReference type="Pfam" id="PF03732">
    <property type="entry name" value="Retrotrans_gag"/>
    <property type="match status" value="1"/>
</dbReference>
<evidence type="ECO:0000259" key="2">
    <source>
        <dbReference type="Pfam" id="PF03732"/>
    </source>
</evidence>
<dbReference type="InterPro" id="IPR021109">
    <property type="entry name" value="Peptidase_aspartic_dom_sf"/>
</dbReference>
<gene>
    <name evidence="3" type="ORF">CTI12_AA055640</name>
</gene>
<dbReference type="OrthoDB" id="1751727at2759"/>
<feature type="region of interest" description="Disordered" evidence="1">
    <location>
        <begin position="439"/>
        <end position="476"/>
    </location>
</feature>
<protein>
    <submittedName>
        <fullName evidence="3">Reverse transcriptase domain-containing protein</fullName>
    </submittedName>
</protein>
<comment type="caution">
    <text evidence="3">The sequence shown here is derived from an EMBL/GenBank/DDBJ whole genome shotgun (WGS) entry which is preliminary data.</text>
</comment>
<proteinExistence type="predicted"/>
<keyword evidence="3" id="KW-0808">Transferase</keyword>
<sequence length="738" mass="83797">MTEEIFSKHQLLTPEKGLATLNQGNQQKTPIIYHSTRLYNNQTTSDPIMQFVVQNFEQINVMYSAFSSKRKESTPKLLVNEPNEEQPVIEPWQSDSEEAPTNPGPKTSERDIQMNQPQKKVRAGVTPEKGESNGLVKQKPARHDAFYNEPFLFKEVKRNVRNLVASPFTKRIKDYDMADGLKVLTNLKMYDGLSDPDDHLTVFMGTMDIHKLPEPAWCRFFHIALSGAARFWYDNLMPGSIDNFHELKDKFRSNFFQQRRFQKTQAEILGIRQRHDEPLRSYLERFWKETLHMTDRSDGMLTGAFISGLHPERLFKDLIARPPSSMEELFMLVNNFIRAEEANTETDFASQKGRPQITDKAKTAGTNISDTKIDTLTVPVTGKAALRPPPRMFSPPHHRDRTRYCEFHGDHGHDTNSCVDLRKEIEECVRNGRLSHLAKGARSHNSNQPAEASRAADRGKSQIEWTKKGEKSSGLKGEILMIGTKRSPPPSKTEETTQPSLEITFSSNDPTLEDNSGEDPLLIKVDIGGTMVHRIYVDGGSSAEIMYEHCFEQLNDEQKKTMRPPKTPLVGFSGQLLWPLGVVTLSLTMSDYRGRGSKTIMAEFMVIRAPSPYNVILGRPGMRQLGAIASTIHALIKFPVKSGVATVRGEANRPSECHQITRKRQRDNTLEDSSSVKDEKHEQEGLIINRQHPEQLVTIGGNLPPRITQQLRHLDKASWYIRSRRHEGKSDPSNMAHK</sequence>
<feature type="domain" description="Retrotransposon gag" evidence="2">
    <location>
        <begin position="219"/>
        <end position="310"/>
    </location>
</feature>
<evidence type="ECO:0000256" key="1">
    <source>
        <dbReference type="SAM" id="MobiDB-lite"/>
    </source>
</evidence>
<accession>A0A2U1QA54</accession>
<dbReference type="Gene3D" id="2.40.70.10">
    <property type="entry name" value="Acid Proteases"/>
    <property type="match status" value="1"/>
</dbReference>
<dbReference type="PANTHER" id="PTHR33223:SF10">
    <property type="entry name" value="AMINOTRANSFERASE-LIKE PLANT MOBILE DOMAIN-CONTAINING PROTEIN"/>
    <property type="match status" value="1"/>
</dbReference>
<reference evidence="3 4" key="1">
    <citation type="journal article" date="2018" name="Mol. Plant">
        <title>The genome of Artemisia annua provides insight into the evolution of Asteraceae family and artemisinin biosynthesis.</title>
        <authorList>
            <person name="Shen Q."/>
            <person name="Zhang L."/>
            <person name="Liao Z."/>
            <person name="Wang S."/>
            <person name="Yan T."/>
            <person name="Shi P."/>
            <person name="Liu M."/>
            <person name="Fu X."/>
            <person name="Pan Q."/>
            <person name="Wang Y."/>
            <person name="Lv Z."/>
            <person name="Lu X."/>
            <person name="Zhang F."/>
            <person name="Jiang W."/>
            <person name="Ma Y."/>
            <person name="Chen M."/>
            <person name="Hao X."/>
            <person name="Li L."/>
            <person name="Tang Y."/>
            <person name="Lv G."/>
            <person name="Zhou Y."/>
            <person name="Sun X."/>
            <person name="Brodelius P.E."/>
            <person name="Rose J.K.C."/>
            <person name="Tang K."/>
        </authorList>
    </citation>
    <scope>NUCLEOTIDE SEQUENCE [LARGE SCALE GENOMIC DNA]</scope>
    <source>
        <strain evidence="4">cv. Huhao1</strain>
        <tissue evidence="3">Leaf</tissue>
    </source>
</reference>
<feature type="compositionally biased region" description="Basic and acidic residues" evidence="1">
    <location>
        <begin position="454"/>
        <end position="473"/>
    </location>
</feature>
<dbReference type="Proteomes" id="UP000245207">
    <property type="component" value="Unassembled WGS sequence"/>
</dbReference>
<dbReference type="AlphaFoldDB" id="A0A2U1QA54"/>
<dbReference type="EMBL" id="PKPP01000280">
    <property type="protein sequence ID" value="PWA94888.1"/>
    <property type="molecule type" value="Genomic_DNA"/>
</dbReference>
<keyword evidence="3" id="KW-0548">Nucleotidyltransferase</keyword>
<dbReference type="CDD" id="cd00303">
    <property type="entry name" value="retropepsin_like"/>
    <property type="match status" value="1"/>
</dbReference>
<keyword evidence="4" id="KW-1185">Reference proteome</keyword>
<dbReference type="GO" id="GO:0003964">
    <property type="term" value="F:RNA-directed DNA polymerase activity"/>
    <property type="evidence" value="ECO:0007669"/>
    <property type="project" value="UniProtKB-KW"/>
</dbReference>
<feature type="region of interest" description="Disordered" evidence="1">
    <location>
        <begin position="72"/>
        <end position="138"/>
    </location>
</feature>